<proteinExistence type="predicted"/>
<dbReference type="AlphaFoldDB" id="A0A3R6MPG1"/>
<protein>
    <submittedName>
        <fullName evidence="1">Uncharacterized protein</fullName>
    </submittedName>
</protein>
<sequence length="61" mass="7193">MKCNIDLANLVEKLWRFAKYRLSLQLDNANVLNRIENDMQTLALAERYDVISRKNINVLDI</sequence>
<name>A0A3R6MPG1_9BACT</name>
<organism evidence="1 2">
    <name type="scientific">Leyella stercorea</name>
    <dbReference type="NCBI Taxonomy" id="363265"/>
    <lineage>
        <taxon>Bacteria</taxon>
        <taxon>Pseudomonadati</taxon>
        <taxon>Bacteroidota</taxon>
        <taxon>Bacteroidia</taxon>
        <taxon>Bacteroidales</taxon>
        <taxon>Prevotellaceae</taxon>
        <taxon>Leyella</taxon>
    </lineage>
</organism>
<dbReference type="RefSeq" id="WP_118354371.1">
    <property type="nucleotide sequence ID" value="NZ_CATXCZ010000003.1"/>
</dbReference>
<reference evidence="1 2" key="1">
    <citation type="submission" date="2018-08" db="EMBL/GenBank/DDBJ databases">
        <title>A genome reference for cultivated species of the human gut microbiota.</title>
        <authorList>
            <person name="Zou Y."/>
            <person name="Xue W."/>
            <person name="Luo G."/>
        </authorList>
    </citation>
    <scope>NUCLEOTIDE SEQUENCE [LARGE SCALE GENOMIC DNA]</scope>
    <source>
        <strain evidence="1 2">AF42-9</strain>
    </source>
</reference>
<gene>
    <name evidence="1" type="ORF">DW060_00130</name>
</gene>
<evidence type="ECO:0000313" key="1">
    <source>
        <dbReference type="EMBL" id="RHK53280.1"/>
    </source>
</evidence>
<dbReference type="Proteomes" id="UP000286598">
    <property type="component" value="Unassembled WGS sequence"/>
</dbReference>
<comment type="caution">
    <text evidence="1">The sequence shown here is derived from an EMBL/GenBank/DDBJ whole genome shotgun (WGS) entry which is preliminary data.</text>
</comment>
<evidence type="ECO:0000313" key="2">
    <source>
        <dbReference type="Proteomes" id="UP000286598"/>
    </source>
</evidence>
<accession>A0A3R6MPG1</accession>
<keyword evidence="2" id="KW-1185">Reference proteome</keyword>
<dbReference type="EMBL" id="QRNO01000001">
    <property type="protein sequence ID" value="RHK53280.1"/>
    <property type="molecule type" value="Genomic_DNA"/>
</dbReference>